<dbReference type="SUPFAM" id="SSF81383">
    <property type="entry name" value="F-box domain"/>
    <property type="match status" value="1"/>
</dbReference>
<reference evidence="2 3" key="1">
    <citation type="submission" date="2016-07" db="EMBL/GenBank/DDBJ databases">
        <title>Pervasive Adenine N6-methylation of Active Genes in Fungi.</title>
        <authorList>
            <consortium name="DOE Joint Genome Institute"/>
            <person name="Mondo S.J."/>
            <person name="Dannebaum R.O."/>
            <person name="Kuo R.C."/>
            <person name="Labutti K."/>
            <person name="Haridas S."/>
            <person name="Kuo A."/>
            <person name="Salamov A."/>
            <person name="Ahrendt S.R."/>
            <person name="Lipzen A."/>
            <person name="Sullivan W."/>
            <person name="Andreopoulos W.B."/>
            <person name="Clum A."/>
            <person name="Lindquist E."/>
            <person name="Daum C."/>
            <person name="Ramamoorthy G.K."/>
            <person name="Gryganskyi A."/>
            <person name="Culley D."/>
            <person name="Magnuson J.K."/>
            <person name="James T.Y."/>
            <person name="O'Malley M.A."/>
            <person name="Stajich J.E."/>
            <person name="Spatafora J.W."/>
            <person name="Visel A."/>
            <person name="Grigoriev I.V."/>
        </authorList>
    </citation>
    <scope>NUCLEOTIDE SEQUENCE [LARGE SCALE GENOMIC DNA]</scope>
    <source>
        <strain evidence="2 3">NRRL 2496</strain>
    </source>
</reference>
<dbReference type="EMBL" id="MCGN01000002">
    <property type="protein sequence ID" value="ORZ00687.1"/>
    <property type="molecule type" value="Genomic_DNA"/>
</dbReference>
<dbReference type="Gene3D" id="1.20.1280.50">
    <property type="match status" value="1"/>
</dbReference>
<evidence type="ECO:0000259" key="1">
    <source>
        <dbReference type="Pfam" id="PF12937"/>
    </source>
</evidence>
<feature type="domain" description="F-box" evidence="1">
    <location>
        <begin position="8"/>
        <end position="48"/>
    </location>
</feature>
<dbReference type="InterPro" id="IPR001810">
    <property type="entry name" value="F-box_dom"/>
</dbReference>
<dbReference type="Pfam" id="PF12937">
    <property type="entry name" value="F-box-like"/>
    <property type="match status" value="1"/>
</dbReference>
<evidence type="ECO:0000313" key="2">
    <source>
        <dbReference type="EMBL" id="ORZ00687.1"/>
    </source>
</evidence>
<evidence type="ECO:0000313" key="3">
    <source>
        <dbReference type="Proteomes" id="UP000242180"/>
    </source>
</evidence>
<protein>
    <recommendedName>
        <fullName evidence="1">F-box domain-containing protein</fullName>
    </recommendedName>
</protein>
<accession>A0A1X2HMV7</accession>
<name>A0A1X2HMV7_SYNRA</name>
<gene>
    <name evidence="2" type="ORF">BCR43DRAFT_521676</name>
</gene>
<dbReference type="InterPro" id="IPR036047">
    <property type="entry name" value="F-box-like_dom_sf"/>
</dbReference>
<keyword evidence="3" id="KW-1185">Reference proteome</keyword>
<dbReference type="InParanoid" id="A0A1X2HMV7"/>
<sequence length="406" mass="47346">MTDALTDDCLQVIFSYLVCPVAIRTAASVCRRWSRVASERTVWRRLVFDQRSLFEKYTRFLNSSAMRRWCQAVQDLAIVKWHEKRQHVHFHVLPIRVLSNLRRLETVNLCLHELAQLLDQVQLEGLVCRRIEPWCMVRYLEWRLFASQTRLRHLELFVKDNGYNGFGSVYKGAEEDEGLEAWTAQLEVFSAVNIRVVPSNRNELTRTKYPLEHEIVLPSLTRVRRLQFGFCFWWSARTWRERFLPLCQHGQLVHLTLHGWFHGGTEESKQPHEIEAEHAMASCFAALQGLQTLTLVDFLLCDGVRLGVRDMLPRVFTLRYSAEFGNSGFAASSNPRLLLGEPFEALVDTLAQVKVPLDLRFHPSWFEDPESLDGFHTYLDHMIPKSFRSLFNFVVQDDDRSSAFTE</sequence>
<dbReference type="AlphaFoldDB" id="A0A1X2HMV7"/>
<dbReference type="OrthoDB" id="2238107at2759"/>
<organism evidence="2 3">
    <name type="scientific">Syncephalastrum racemosum</name>
    <name type="common">Filamentous fungus</name>
    <dbReference type="NCBI Taxonomy" id="13706"/>
    <lineage>
        <taxon>Eukaryota</taxon>
        <taxon>Fungi</taxon>
        <taxon>Fungi incertae sedis</taxon>
        <taxon>Mucoromycota</taxon>
        <taxon>Mucoromycotina</taxon>
        <taxon>Mucoromycetes</taxon>
        <taxon>Mucorales</taxon>
        <taxon>Syncephalastraceae</taxon>
        <taxon>Syncephalastrum</taxon>
    </lineage>
</organism>
<proteinExistence type="predicted"/>
<comment type="caution">
    <text evidence="2">The sequence shown here is derived from an EMBL/GenBank/DDBJ whole genome shotgun (WGS) entry which is preliminary data.</text>
</comment>
<dbReference type="Proteomes" id="UP000242180">
    <property type="component" value="Unassembled WGS sequence"/>
</dbReference>